<dbReference type="GO" id="GO:0005829">
    <property type="term" value="C:cytosol"/>
    <property type="evidence" value="ECO:0007669"/>
    <property type="project" value="TreeGrafter"/>
</dbReference>
<evidence type="ECO:0000256" key="3">
    <source>
        <dbReference type="ARBA" id="ARBA00022490"/>
    </source>
</evidence>
<feature type="domain" description="DALR anticodon binding" evidence="11">
    <location>
        <begin position="584"/>
        <end position="685"/>
    </location>
</feature>
<dbReference type="GO" id="GO:0005524">
    <property type="term" value="F:ATP binding"/>
    <property type="evidence" value="ECO:0007669"/>
    <property type="project" value="UniProtKB-UniRule"/>
</dbReference>
<evidence type="ECO:0000256" key="8">
    <source>
        <dbReference type="ARBA" id="ARBA00023146"/>
    </source>
</evidence>
<dbReference type="OrthoDB" id="9775440at2"/>
<protein>
    <recommendedName>
        <fullName evidence="10">Glycine--tRNA ligase beta subunit</fullName>
        <ecNumber evidence="10">6.1.1.14</ecNumber>
    </recommendedName>
    <alternativeName>
        <fullName evidence="10">Glycyl-tRNA synthetase beta subunit</fullName>
        <shortName evidence="10">GlyRS</shortName>
    </alternativeName>
</protein>
<dbReference type="InterPro" id="IPR008909">
    <property type="entry name" value="DALR_anticod-bd"/>
</dbReference>
<evidence type="ECO:0000256" key="9">
    <source>
        <dbReference type="ARBA" id="ARBA00047937"/>
    </source>
</evidence>
<keyword evidence="8 10" id="KW-0030">Aminoacyl-tRNA synthetase</keyword>
<dbReference type="InterPro" id="IPR015944">
    <property type="entry name" value="Gly-tRNA-synth_bsu"/>
</dbReference>
<dbReference type="GO" id="GO:0006426">
    <property type="term" value="P:glycyl-tRNA aminoacylation"/>
    <property type="evidence" value="ECO:0007669"/>
    <property type="project" value="UniProtKB-UniRule"/>
</dbReference>
<comment type="catalytic activity">
    <reaction evidence="9 10">
        <text>tRNA(Gly) + glycine + ATP = glycyl-tRNA(Gly) + AMP + diphosphate</text>
        <dbReference type="Rhea" id="RHEA:16013"/>
        <dbReference type="Rhea" id="RHEA-COMP:9664"/>
        <dbReference type="Rhea" id="RHEA-COMP:9683"/>
        <dbReference type="ChEBI" id="CHEBI:30616"/>
        <dbReference type="ChEBI" id="CHEBI:33019"/>
        <dbReference type="ChEBI" id="CHEBI:57305"/>
        <dbReference type="ChEBI" id="CHEBI:78442"/>
        <dbReference type="ChEBI" id="CHEBI:78522"/>
        <dbReference type="ChEBI" id="CHEBI:456215"/>
        <dbReference type="EC" id="6.1.1.14"/>
    </reaction>
</comment>
<dbReference type="GO" id="GO:0006420">
    <property type="term" value="P:arginyl-tRNA aminoacylation"/>
    <property type="evidence" value="ECO:0007669"/>
    <property type="project" value="InterPro"/>
</dbReference>
<dbReference type="InterPro" id="IPR006194">
    <property type="entry name" value="Gly-tRNA-synth_heterodimer"/>
</dbReference>
<keyword evidence="6 10" id="KW-0067">ATP-binding</keyword>
<comment type="subcellular location">
    <subcellularLocation>
        <location evidence="1 10">Cytoplasm</location>
    </subcellularLocation>
</comment>
<dbReference type="AlphaFoldDB" id="A0A1W2BG20"/>
<keyword evidence="7 10" id="KW-0648">Protein biosynthesis</keyword>
<proteinExistence type="inferred from homology"/>
<dbReference type="PRINTS" id="PR01045">
    <property type="entry name" value="TRNASYNTHGB"/>
</dbReference>
<dbReference type="SUPFAM" id="SSF109604">
    <property type="entry name" value="HD-domain/PDEase-like"/>
    <property type="match status" value="1"/>
</dbReference>
<organism evidence="12 13">
    <name type="scientific">Desulfocicer vacuolatum DSM 3385</name>
    <dbReference type="NCBI Taxonomy" id="1121400"/>
    <lineage>
        <taxon>Bacteria</taxon>
        <taxon>Pseudomonadati</taxon>
        <taxon>Thermodesulfobacteriota</taxon>
        <taxon>Desulfobacteria</taxon>
        <taxon>Desulfobacterales</taxon>
        <taxon>Desulfobacteraceae</taxon>
        <taxon>Desulfocicer</taxon>
    </lineage>
</organism>
<evidence type="ECO:0000313" key="13">
    <source>
        <dbReference type="Proteomes" id="UP000192418"/>
    </source>
</evidence>
<evidence type="ECO:0000256" key="2">
    <source>
        <dbReference type="ARBA" id="ARBA00008226"/>
    </source>
</evidence>
<dbReference type="Pfam" id="PF05746">
    <property type="entry name" value="DALR_1"/>
    <property type="match status" value="1"/>
</dbReference>
<dbReference type="HAMAP" id="MF_00255">
    <property type="entry name" value="Gly_tRNA_synth_beta"/>
    <property type="match status" value="1"/>
</dbReference>
<evidence type="ECO:0000256" key="7">
    <source>
        <dbReference type="ARBA" id="ARBA00022917"/>
    </source>
</evidence>
<keyword evidence="4 10" id="KW-0436">Ligase</keyword>
<comment type="subunit">
    <text evidence="10">Tetramer of two alpha and two beta subunits.</text>
</comment>
<name>A0A1W2BG20_9BACT</name>
<dbReference type="PANTHER" id="PTHR30075:SF2">
    <property type="entry name" value="GLYCINE--TRNA LIGASE, CHLOROPLASTIC_MITOCHONDRIAL 2"/>
    <property type="match status" value="1"/>
</dbReference>
<keyword evidence="13" id="KW-1185">Reference proteome</keyword>
<dbReference type="PROSITE" id="PS50861">
    <property type="entry name" value="AA_TRNA_LIGASE_II_GLYAB"/>
    <property type="match status" value="1"/>
</dbReference>
<dbReference type="PANTHER" id="PTHR30075">
    <property type="entry name" value="GLYCYL-TRNA SYNTHETASE"/>
    <property type="match status" value="1"/>
</dbReference>
<evidence type="ECO:0000256" key="1">
    <source>
        <dbReference type="ARBA" id="ARBA00004496"/>
    </source>
</evidence>
<keyword evidence="5 10" id="KW-0547">Nucleotide-binding</keyword>
<evidence type="ECO:0000256" key="10">
    <source>
        <dbReference type="HAMAP-Rule" id="MF_00255"/>
    </source>
</evidence>
<evidence type="ECO:0000256" key="4">
    <source>
        <dbReference type="ARBA" id="ARBA00022598"/>
    </source>
</evidence>
<dbReference type="Proteomes" id="UP000192418">
    <property type="component" value="Unassembled WGS sequence"/>
</dbReference>
<dbReference type="EC" id="6.1.1.14" evidence="10"/>
<evidence type="ECO:0000256" key="5">
    <source>
        <dbReference type="ARBA" id="ARBA00022741"/>
    </source>
</evidence>
<evidence type="ECO:0000313" key="12">
    <source>
        <dbReference type="EMBL" id="SMC71869.1"/>
    </source>
</evidence>
<dbReference type="EMBL" id="FWXY01000008">
    <property type="protein sequence ID" value="SMC71869.1"/>
    <property type="molecule type" value="Genomic_DNA"/>
</dbReference>
<dbReference type="RefSeq" id="WP_084068541.1">
    <property type="nucleotide sequence ID" value="NZ_FWXY01000008.1"/>
</dbReference>
<accession>A0A1W2BG20</accession>
<evidence type="ECO:0000259" key="11">
    <source>
        <dbReference type="Pfam" id="PF05746"/>
    </source>
</evidence>
<dbReference type="GO" id="GO:0004820">
    <property type="term" value="F:glycine-tRNA ligase activity"/>
    <property type="evidence" value="ECO:0007669"/>
    <property type="project" value="UniProtKB-UniRule"/>
</dbReference>
<dbReference type="Pfam" id="PF02092">
    <property type="entry name" value="tRNA_synt_2f"/>
    <property type="match status" value="1"/>
</dbReference>
<dbReference type="NCBIfam" id="TIGR00211">
    <property type="entry name" value="glyS"/>
    <property type="match status" value="1"/>
</dbReference>
<evidence type="ECO:0000256" key="6">
    <source>
        <dbReference type="ARBA" id="ARBA00022840"/>
    </source>
</evidence>
<reference evidence="12 13" key="1">
    <citation type="submission" date="2017-04" db="EMBL/GenBank/DDBJ databases">
        <authorList>
            <person name="Afonso C.L."/>
            <person name="Miller P.J."/>
            <person name="Scott M.A."/>
            <person name="Spackman E."/>
            <person name="Goraichik I."/>
            <person name="Dimitrov K.M."/>
            <person name="Suarez D.L."/>
            <person name="Swayne D.E."/>
        </authorList>
    </citation>
    <scope>NUCLEOTIDE SEQUENCE [LARGE SCALE GENOMIC DNA]</scope>
    <source>
        <strain evidence="12 13">DSM 3385</strain>
    </source>
</reference>
<sequence length="691" mass="75770">MSDLLIEIGAEEIPAGYIVPALTAFRESLLSSMVKARINHGAARIYGTPRRLAVIVDNVADTQSAKTSTVMGPPARVGYDKDGKPTIAAEKFAEKAGVALSEVTVTQTDKGEYLTAVKEEACLPAVDILADVLPDLILHIPFPKRMRWGSLSISFARPIISLTALLGETVIPFTVGNITSSNEVFGHFFLHPGKVTVPSPKDYREVLRSRGVIVDIEERKALLVKEIEKVAKTHDCCILEDAELVDIVTNLVEYPYPVLGRFDGDFLEVPDEALITAMREHQKYFALTDEKGALKSCFIAVNNTMATDMDVVAAGHGKVIRARLADAKFFYKVDCESTLDEFADKLKKVTFQASLGSMYEKRERLETLGAYLTTLAYPDGNETLKTDVIRAAQICKADLVSQMVIEFTKLQGVIGRVYAERAGENAEVSGAVEQHYRPVHAGAELPESITGKLLALADKIDTICGCFSIDLVPTGASDPYALRRQSIGIVQIMLAAQFTFSLGELVEKGVSLYVTDEDKKNAVTEQVLAFIKGRMGNMLADQGYSRESVNSALAVSFDNVPDTLLRIKALDAMRREPDFEPLSIAFKRVVNILKKANIHGPVPVDEALFEDASEKALNTACRQVKESVKSYTANGDYEKALKEIATLRPFVDTFFDEVMVMVDDEAVKQNRMGLLSSVAALFQNIADFTLI</sequence>
<comment type="similarity">
    <text evidence="2 10">Belongs to the class-II aminoacyl-tRNA synthetase family.</text>
</comment>
<keyword evidence="3 10" id="KW-0963">Cytoplasm</keyword>
<dbReference type="STRING" id="1121400.SAMN02746065_10870"/>
<gene>
    <name evidence="10" type="primary">glyS</name>
    <name evidence="12" type="ORF">SAMN02746065_10870</name>
</gene>
<dbReference type="GO" id="GO:0004814">
    <property type="term" value="F:arginine-tRNA ligase activity"/>
    <property type="evidence" value="ECO:0007669"/>
    <property type="project" value="InterPro"/>
</dbReference>